<feature type="domain" description="Acyl-CoA dehydrogenase/oxidase N-terminal" evidence="8">
    <location>
        <begin position="40"/>
        <end position="156"/>
    </location>
</feature>
<dbReference type="Pfam" id="PF02771">
    <property type="entry name" value="Acyl-CoA_dh_N"/>
    <property type="match status" value="1"/>
</dbReference>
<dbReference type="InterPro" id="IPR036250">
    <property type="entry name" value="AcylCo_DH-like_C"/>
</dbReference>
<keyword evidence="3 5" id="KW-0285">Flavoprotein</keyword>
<feature type="domain" description="Acyl-CoA oxidase/dehydrogenase middle" evidence="7">
    <location>
        <begin position="161"/>
        <end position="267"/>
    </location>
</feature>
<dbReference type="Pfam" id="PF12806">
    <property type="entry name" value="Acyl-CoA_dh_C"/>
    <property type="match status" value="1"/>
</dbReference>
<name>H6REK0_9BACT</name>
<evidence type="ECO:0000256" key="5">
    <source>
        <dbReference type="RuleBase" id="RU362125"/>
    </source>
</evidence>
<dbReference type="InterPro" id="IPR006091">
    <property type="entry name" value="Acyl-CoA_Oxase/DH_mid-dom"/>
</dbReference>
<reference evidence="10" key="2">
    <citation type="submission" date="2012-02" db="EMBL/GenBank/DDBJ databases">
        <authorList>
            <person name="Genoscope - CEA"/>
        </authorList>
    </citation>
    <scope>NUCLEOTIDE SEQUENCE</scope>
</reference>
<evidence type="ECO:0000256" key="2">
    <source>
        <dbReference type="ARBA" id="ARBA00009347"/>
    </source>
</evidence>
<dbReference type="PANTHER" id="PTHR42803:SF3">
    <property type="entry name" value="ACYL-COA DEHYDROGENASE-RELATED"/>
    <property type="match status" value="1"/>
</dbReference>
<dbReference type="Gene3D" id="2.40.110.10">
    <property type="entry name" value="Butyryl-CoA Dehydrogenase, subunit A, domain 2"/>
    <property type="match status" value="1"/>
</dbReference>
<organism evidence="10">
    <name type="scientific">uncultured Flavobacteriia bacterium</name>
    <dbReference type="NCBI Taxonomy" id="212695"/>
    <lineage>
        <taxon>Bacteria</taxon>
        <taxon>Pseudomonadati</taxon>
        <taxon>Bacteroidota</taxon>
        <taxon>Flavobacteriia</taxon>
        <taxon>environmental samples</taxon>
    </lineage>
</organism>
<gene>
    <name evidence="10" type="ORF">VIS_S3BGA110007</name>
</gene>
<evidence type="ECO:0000313" key="10">
    <source>
        <dbReference type="EMBL" id="CCF99461.1"/>
    </source>
</evidence>
<comment type="similarity">
    <text evidence="2 5">Belongs to the acyl-CoA dehydrogenase family.</text>
</comment>
<evidence type="ECO:0000259" key="6">
    <source>
        <dbReference type="Pfam" id="PF00441"/>
    </source>
</evidence>
<evidence type="ECO:0000259" key="8">
    <source>
        <dbReference type="Pfam" id="PF02771"/>
    </source>
</evidence>
<proteinExistence type="inferred from homology"/>
<comment type="cofactor">
    <cofactor evidence="1 5">
        <name>FAD</name>
        <dbReference type="ChEBI" id="CHEBI:57692"/>
    </cofactor>
</comment>
<dbReference type="PANTHER" id="PTHR42803">
    <property type="entry name" value="ACYL-COA DEHYDROGENASE"/>
    <property type="match status" value="1"/>
</dbReference>
<dbReference type="Gene3D" id="1.20.140.10">
    <property type="entry name" value="Butyryl-CoA Dehydrogenase, subunit A, domain 3"/>
    <property type="match status" value="1"/>
</dbReference>
<dbReference type="Pfam" id="PF00441">
    <property type="entry name" value="Acyl-CoA_dh_1"/>
    <property type="match status" value="1"/>
</dbReference>
<evidence type="ECO:0000256" key="4">
    <source>
        <dbReference type="ARBA" id="ARBA00022827"/>
    </source>
</evidence>
<dbReference type="GO" id="GO:0050660">
    <property type="term" value="F:flavin adenine dinucleotide binding"/>
    <property type="evidence" value="ECO:0007669"/>
    <property type="project" value="InterPro"/>
</dbReference>
<dbReference type="InterPro" id="IPR025878">
    <property type="entry name" value="Acyl-CoA_dh-like_C_dom"/>
</dbReference>
<evidence type="ECO:0000259" key="7">
    <source>
        <dbReference type="Pfam" id="PF02770"/>
    </source>
</evidence>
<dbReference type="InterPro" id="IPR009075">
    <property type="entry name" value="AcylCo_DH/oxidase_C"/>
</dbReference>
<dbReference type="InterPro" id="IPR009100">
    <property type="entry name" value="AcylCoA_DH/oxidase_NM_dom_sf"/>
</dbReference>
<accession>H6REK0</accession>
<keyword evidence="4 5" id="KW-0274">FAD</keyword>
<dbReference type="InterPro" id="IPR013786">
    <property type="entry name" value="AcylCoA_DH/ox_N"/>
</dbReference>
<dbReference type="Pfam" id="PF02770">
    <property type="entry name" value="Acyl-CoA_dh_M"/>
    <property type="match status" value="1"/>
</dbReference>
<reference evidence="10" key="1">
    <citation type="journal article" date="2012" name="Environ. Microbiol.">
        <title>Genomic content of uncultured Bacteroidetes from contrasting oceanic provinces in the North Atlantic Ocean.</title>
        <authorList>
            <person name="Gomez-Pereira P.R."/>
            <person name="Schuler M."/>
            <person name="Fuchs B.M."/>
            <person name="Bennke C."/>
            <person name="Teeling H."/>
            <person name="Waldmann J."/>
            <person name="Richter M."/>
            <person name="Barbe V."/>
            <person name="Bataille E."/>
            <person name="Glockner F.O."/>
            <person name="Amann R."/>
        </authorList>
    </citation>
    <scope>NUCLEOTIDE SEQUENCE</scope>
</reference>
<keyword evidence="5" id="KW-0560">Oxidoreductase</keyword>
<evidence type="ECO:0000256" key="3">
    <source>
        <dbReference type="ARBA" id="ARBA00022630"/>
    </source>
</evidence>
<dbReference type="GO" id="GO:0016627">
    <property type="term" value="F:oxidoreductase activity, acting on the CH-CH group of donors"/>
    <property type="evidence" value="ECO:0007669"/>
    <property type="project" value="InterPro"/>
</dbReference>
<dbReference type="InterPro" id="IPR046373">
    <property type="entry name" value="Acyl-CoA_Oxase/DH_mid-dom_sf"/>
</dbReference>
<dbReference type="SUPFAM" id="SSF47203">
    <property type="entry name" value="Acyl-CoA dehydrogenase C-terminal domain-like"/>
    <property type="match status" value="1"/>
</dbReference>
<feature type="domain" description="Acetyl-CoA dehydrogenase-like C-terminal" evidence="9">
    <location>
        <begin position="475"/>
        <end position="595"/>
    </location>
</feature>
<dbReference type="SUPFAM" id="SSF56645">
    <property type="entry name" value="Acyl-CoA dehydrogenase NM domain-like"/>
    <property type="match status" value="1"/>
</dbReference>
<dbReference type="Gene3D" id="1.10.540.10">
    <property type="entry name" value="Acyl-CoA dehydrogenase/oxidase, N-terminal domain"/>
    <property type="match status" value="1"/>
</dbReference>
<dbReference type="AlphaFoldDB" id="H6REK0"/>
<dbReference type="InterPro" id="IPR052166">
    <property type="entry name" value="Diverse_Acyl-CoA_DH"/>
</dbReference>
<protein>
    <submittedName>
        <fullName evidence="10">Acyl-CoA dehydrogenase</fullName>
    </submittedName>
</protein>
<sequence>MADYISIDHLRFLLYQVHDIESILSLEYFADYDRSSIDILIDSVKDYSDKELFPYFKEMDDKGAYFEDGKVHVHPQIGKIMKDSGANGWLGTTFDYEGGGMQMPHIVANSLFHIMESANNHVPGYLGLTSGSANLIRTFGTKELYNTYGPKMLAGEWGGTMCLTESQAGSSLSDINTLATANADGSYNIKGHKIFISGGDHEYCENFIHLTIARIDGAPAGTKGISLFVVPKKRIKEDGSLENNDVETVGDFQKLGQKGYCTTHLVFGENDDSKGWLVGEANKGLKYMFMMMNGARIDVGLTAASTATAAYYASLQYAKERPQGRLVSDTGKKDATAEQTLIINHPDVRRMLLLQKAITEGSISLLLECSKYADIAHAAKEEEKNNALLLLELLVPIAKTYPSEKGQESISNGLQVLGGYGYTSEFILQQYYRDIRIMSLYEGTTGIQSIDLLGRKIPMANGKALQLLLAKATSVIKEASALSELKSEANQLADALGEMRKVLQHLSPIADQGKINTYLSDATIFMKMMGNVVIAYQWLKMGVAAAKALKADTRDYKDKFYQGKIITMKFYYKYELPLIAGDVKTLMDDQRITMQDDILSALS</sequence>
<evidence type="ECO:0000256" key="1">
    <source>
        <dbReference type="ARBA" id="ARBA00001974"/>
    </source>
</evidence>
<dbReference type="InterPro" id="IPR037069">
    <property type="entry name" value="AcylCoA_DH/ox_N_sf"/>
</dbReference>
<evidence type="ECO:0000259" key="9">
    <source>
        <dbReference type="Pfam" id="PF12806"/>
    </source>
</evidence>
<feature type="domain" description="Acyl-CoA dehydrogenase/oxidase C-terminal" evidence="6">
    <location>
        <begin position="282"/>
        <end position="449"/>
    </location>
</feature>
<dbReference type="EMBL" id="FO117580">
    <property type="protein sequence ID" value="CCF99461.1"/>
    <property type="molecule type" value="Genomic_DNA"/>
</dbReference>